<evidence type="ECO:0000313" key="1">
    <source>
        <dbReference type="EMBL" id="KAH3779264.1"/>
    </source>
</evidence>
<dbReference type="EMBL" id="JAIWYP010000008">
    <property type="protein sequence ID" value="KAH3779264.1"/>
    <property type="molecule type" value="Genomic_DNA"/>
</dbReference>
<keyword evidence="2" id="KW-1185">Reference proteome</keyword>
<gene>
    <name evidence="1" type="ORF">DPMN_157064</name>
</gene>
<dbReference type="AlphaFoldDB" id="A0A9D4EHE9"/>
<proteinExistence type="predicted"/>
<sequence length="62" mass="7119">MPSFLVQHVRYKCRRTESDVADFMEQYCTKTHHLGIIGRPRPSLETGLRAFGTSCSPSREFS</sequence>
<reference evidence="1" key="2">
    <citation type="submission" date="2020-11" db="EMBL/GenBank/DDBJ databases">
        <authorList>
            <person name="McCartney M.A."/>
            <person name="Auch B."/>
            <person name="Kono T."/>
            <person name="Mallez S."/>
            <person name="Becker A."/>
            <person name="Gohl D.M."/>
            <person name="Silverstein K.A.T."/>
            <person name="Koren S."/>
            <person name="Bechman K.B."/>
            <person name="Herman A."/>
            <person name="Abrahante J.E."/>
            <person name="Garbe J."/>
        </authorList>
    </citation>
    <scope>NUCLEOTIDE SEQUENCE</scope>
    <source>
        <strain evidence="1">Duluth1</strain>
        <tissue evidence="1">Whole animal</tissue>
    </source>
</reference>
<accession>A0A9D4EHE9</accession>
<dbReference type="Proteomes" id="UP000828390">
    <property type="component" value="Unassembled WGS sequence"/>
</dbReference>
<evidence type="ECO:0000313" key="2">
    <source>
        <dbReference type="Proteomes" id="UP000828390"/>
    </source>
</evidence>
<name>A0A9D4EHE9_DREPO</name>
<organism evidence="1 2">
    <name type="scientific">Dreissena polymorpha</name>
    <name type="common">Zebra mussel</name>
    <name type="synonym">Mytilus polymorpha</name>
    <dbReference type="NCBI Taxonomy" id="45954"/>
    <lineage>
        <taxon>Eukaryota</taxon>
        <taxon>Metazoa</taxon>
        <taxon>Spiralia</taxon>
        <taxon>Lophotrochozoa</taxon>
        <taxon>Mollusca</taxon>
        <taxon>Bivalvia</taxon>
        <taxon>Autobranchia</taxon>
        <taxon>Heteroconchia</taxon>
        <taxon>Euheterodonta</taxon>
        <taxon>Imparidentia</taxon>
        <taxon>Neoheterodontei</taxon>
        <taxon>Myida</taxon>
        <taxon>Dreissenoidea</taxon>
        <taxon>Dreissenidae</taxon>
        <taxon>Dreissena</taxon>
    </lineage>
</organism>
<comment type="caution">
    <text evidence="1">The sequence shown here is derived from an EMBL/GenBank/DDBJ whole genome shotgun (WGS) entry which is preliminary data.</text>
</comment>
<reference evidence="1" key="1">
    <citation type="journal article" date="2019" name="bioRxiv">
        <title>The Genome of the Zebra Mussel, Dreissena polymorpha: A Resource for Invasive Species Research.</title>
        <authorList>
            <person name="McCartney M.A."/>
            <person name="Auch B."/>
            <person name="Kono T."/>
            <person name="Mallez S."/>
            <person name="Zhang Y."/>
            <person name="Obille A."/>
            <person name="Becker A."/>
            <person name="Abrahante J.E."/>
            <person name="Garbe J."/>
            <person name="Badalamenti J.P."/>
            <person name="Herman A."/>
            <person name="Mangelson H."/>
            <person name="Liachko I."/>
            <person name="Sullivan S."/>
            <person name="Sone E.D."/>
            <person name="Koren S."/>
            <person name="Silverstein K.A.T."/>
            <person name="Beckman K.B."/>
            <person name="Gohl D.M."/>
        </authorList>
    </citation>
    <scope>NUCLEOTIDE SEQUENCE</scope>
    <source>
        <strain evidence="1">Duluth1</strain>
        <tissue evidence="1">Whole animal</tissue>
    </source>
</reference>
<protein>
    <submittedName>
        <fullName evidence="1">Uncharacterized protein</fullName>
    </submittedName>
</protein>